<dbReference type="GO" id="GO:0015768">
    <property type="term" value="P:maltose transport"/>
    <property type="evidence" value="ECO:0007669"/>
    <property type="project" value="TreeGrafter"/>
</dbReference>
<comment type="function">
    <text evidence="6">Part of the ABC transporter complex MalEFGK involved in maltose/maltodextrin import. Binds maltose and higher maltodextrins.</text>
</comment>
<comment type="caution">
    <text evidence="8">The sequence shown here is derived from an EMBL/GenBank/DDBJ whole genome shotgun (WGS) entry which is preliminary data.</text>
</comment>
<evidence type="ECO:0000256" key="5">
    <source>
        <dbReference type="ARBA" id="ARBA00030303"/>
    </source>
</evidence>
<name>A0A099LVU4_9VIBR</name>
<keyword evidence="3 6" id="KW-0762">Sugar transport</keyword>
<dbReference type="GO" id="GO:0042956">
    <property type="term" value="P:maltodextrin transmembrane transport"/>
    <property type="evidence" value="ECO:0007669"/>
    <property type="project" value="TreeGrafter"/>
</dbReference>
<reference evidence="8 9" key="1">
    <citation type="submission" date="2014-04" db="EMBL/GenBank/DDBJ databases">
        <title>Genome sequencing of Vibrio navarrensis strains.</title>
        <authorList>
            <person name="Gladney L.M."/>
            <person name="Katz L.S."/>
            <person name="Marino-Ramirez L."/>
            <person name="Jordan I.K."/>
        </authorList>
    </citation>
    <scope>NUCLEOTIDE SEQUENCE [LARGE SCALE GENOMIC DNA]</scope>
    <source>
        <strain evidence="8 9">ATCC 51183</strain>
    </source>
</reference>
<keyword evidence="9" id="KW-1185">Reference proteome</keyword>
<dbReference type="Proteomes" id="UP000029994">
    <property type="component" value="Unassembled WGS sequence"/>
</dbReference>
<dbReference type="PANTHER" id="PTHR30061">
    <property type="entry name" value="MALTOSE-BINDING PERIPLASMIC PROTEIN"/>
    <property type="match status" value="1"/>
</dbReference>
<dbReference type="STRING" id="29495.EA26_08695"/>
<comment type="subcellular location">
    <subcellularLocation>
        <location evidence="6">Periplasm</location>
    </subcellularLocation>
</comment>
<dbReference type="Gene3D" id="3.40.190.10">
    <property type="entry name" value="Periplasmic binding protein-like II"/>
    <property type="match status" value="2"/>
</dbReference>
<evidence type="ECO:0000313" key="7">
    <source>
        <dbReference type="EMBL" id="ELN6931196.1"/>
    </source>
</evidence>
<dbReference type="GO" id="GO:0015144">
    <property type="term" value="F:carbohydrate transmembrane transporter activity"/>
    <property type="evidence" value="ECO:0007669"/>
    <property type="project" value="InterPro"/>
</dbReference>
<dbReference type="InterPro" id="IPR006060">
    <property type="entry name" value="Maltose/Cyclodextrin-bd"/>
</dbReference>
<evidence type="ECO:0000256" key="4">
    <source>
        <dbReference type="ARBA" id="ARBA00022729"/>
    </source>
</evidence>
<dbReference type="GO" id="GO:0055052">
    <property type="term" value="C:ATP-binding cassette (ABC) transporter complex, substrate-binding subunit-containing"/>
    <property type="evidence" value="ECO:0007669"/>
    <property type="project" value="TreeGrafter"/>
</dbReference>
<dbReference type="AlphaFoldDB" id="A0A099LVU4"/>
<dbReference type="RefSeq" id="WP_039426715.1">
    <property type="nucleotide sequence ID" value="NZ_CAWPVW010000065.1"/>
</dbReference>
<reference evidence="7" key="2">
    <citation type="submission" date="2023-10" db="EMBL/GenBank/DDBJ databases">
        <authorList>
            <consortium name="PulseNet: The National Subtyping Network for Foodborne Disease Surveillance"/>
        </authorList>
    </citation>
    <scope>NUCLEOTIDE SEQUENCE</scope>
    <source>
        <strain evidence="7">PNUSAV004886</strain>
    </source>
</reference>
<gene>
    <name evidence="8" type="primary">malE</name>
    <name evidence="8" type="ORF">EA26_08695</name>
    <name evidence="7" type="ORF">RZY48_000570</name>
</gene>
<dbReference type="Pfam" id="PF13416">
    <property type="entry name" value="SBP_bac_8"/>
    <property type="match status" value="1"/>
</dbReference>
<dbReference type="EMBL" id="JMCG01000001">
    <property type="protein sequence ID" value="KGK11382.1"/>
    <property type="molecule type" value="Genomic_DNA"/>
</dbReference>
<dbReference type="PROSITE" id="PS01037">
    <property type="entry name" value="SBP_BACTERIAL_1"/>
    <property type="match status" value="1"/>
</dbReference>
<dbReference type="eggNOG" id="COG2182">
    <property type="taxonomic scope" value="Bacteria"/>
</dbReference>
<protein>
    <recommendedName>
        <fullName evidence="5 6">Maltodextrin-binding protein</fullName>
    </recommendedName>
</protein>
<dbReference type="GeneID" id="43683270"/>
<keyword evidence="2 6" id="KW-0813">Transport</keyword>
<evidence type="ECO:0000313" key="9">
    <source>
        <dbReference type="Proteomes" id="UP000029994"/>
    </source>
</evidence>
<evidence type="ECO:0000313" key="8">
    <source>
        <dbReference type="EMBL" id="KGK11382.1"/>
    </source>
</evidence>
<dbReference type="PRINTS" id="PR00181">
    <property type="entry name" value="MALTOSEBP"/>
</dbReference>
<evidence type="ECO:0000256" key="1">
    <source>
        <dbReference type="ARBA" id="ARBA00008520"/>
    </source>
</evidence>
<sequence>MKRVIKTLSVCTLATLIATPVMAMQEGEITIWINGDKSYEGLAQIGKQFEQDTGVKVIVQHPESLEAKFQQHAATGGGPDIIFWAHDRFGGYAEAGLLYEIKPSKAFKEKLVDFSWDAVTVNGKIVGYPLAIEAPSLIYNKDLLPNPPKTWEELPAIQKQMQKQGKKAIMWDIKNAYFTWPVISSGGAFAFEKIDGGYNAKSTGVNNSAGVAGLQFLVDMVNQGVLNPDMDYSVSEAAFTKGEAAMTINGPWSWGNLDKMNVNYGVAVLPTLNGGKGNPFVGILSAGINAASPNTDLAVEFLENYLFKDDALKTMNDDKPLGAVTLKSFQKVLESDDRIRSTMINAENGEIMPNIPQMTAYWFAEGAAIDNAMQGKQSVKQALDTAAKQITK</sequence>
<accession>A0A099LVU4</accession>
<keyword evidence="4 6" id="KW-0732">Signal</keyword>
<proteinExistence type="inferred from homology"/>
<keyword evidence="6" id="KW-0574">Periplasm</keyword>
<feature type="signal peptide" evidence="6">
    <location>
        <begin position="1"/>
        <end position="23"/>
    </location>
</feature>
<dbReference type="EMBL" id="ABNSCA010000001">
    <property type="protein sequence ID" value="ELN6931196.1"/>
    <property type="molecule type" value="Genomic_DNA"/>
</dbReference>
<evidence type="ECO:0000256" key="3">
    <source>
        <dbReference type="ARBA" id="ARBA00022597"/>
    </source>
</evidence>
<dbReference type="InterPro" id="IPR006059">
    <property type="entry name" value="SBP"/>
</dbReference>
<dbReference type="SUPFAM" id="SSF53850">
    <property type="entry name" value="Periplasmic binding protein-like II"/>
    <property type="match status" value="1"/>
</dbReference>
<dbReference type="GO" id="GO:0042597">
    <property type="term" value="C:periplasmic space"/>
    <property type="evidence" value="ECO:0007669"/>
    <property type="project" value="UniProtKB-SubCell"/>
</dbReference>
<dbReference type="Proteomes" id="UP001253463">
    <property type="component" value="Unassembled WGS sequence"/>
</dbReference>
<dbReference type="PANTHER" id="PTHR30061:SF50">
    <property type="entry name" value="MALTOSE_MALTODEXTRIN-BINDING PERIPLASMIC PROTEIN"/>
    <property type="match status" value="1"/>
</dbReference>
<feature type="chain" id="PRO_5013426670" description="Maltodextrin-binding protein" evidence="6">
    <location>
        <begin position="24"/>
        <end position="392"/>
    </location>
</feature>
<evidence type="ECO:0000256" key="2">
    <source>
        <dbReference type="ARBA" id="ARBA00022448"/>
    </source>
</evidence>
<dbReference type="NCBIfam" id="NF007011">
    <property type="entry name" value="PRK09474.1"/>
    <property type="match status" value="1"/>
</dbReference>
<dbReference type="GO" id="GO:1901982">
    <property type="term" value="F:maltose binding"/>
    <property type="evidence" value="ECO:0007669"/>
    <property type="project" value="TreeGrafter"/>
</dbReference>
<dbReference type="InterPro" id="IPR006061">
    <property type="entry name" value="SBP_1_CS"/>
</dbReference>
<comment type="similarity">
    <text evidence="1 6">Belongs to the bacterial solute-binding protein 1 family.</text>
</comment>
<evidence type="ECO:0000256" key="6">
    <source>
        <dbReference type="RuleBase" id="RU365005"/>
    </source>
</evidence>
<organism evidence="8 9">
    <name type="scientific">Vibrio navarrensis</name>
    <dbReference type="NCBI Taxonomy" id="29495"/>
    <lineage>
        <taxon>Bacteria</taxon>
        <taxon>Pseudomonadati</taxon>
        <taxon>Pseudomonadota</taxon>
        <taxon>Gammaproteobacteria</taxon>
        <taxon>Vibrionales</taxon>
        <taxon>Vibrionaceae</taxon>
        <taxon>Vibrio</taxon>
    </lineage>
</organism>